<organism evidence="10 11">
    <name type="scientific">Saitoella complicata (strain BCRC 22490 / CBS 7301 / JCM 7358 / NBRC 10748 / NRRL Y-17804)</name>
    <dbReference type="NCBI Taxonomy" id="698492"/>
    <lineage>
        <taxon>Eukaryota</taxon>
        <taxon>Fungi</taxon>
        <taxon>Dikarya</taxon>
        <taxon>Ascomycota</taxon>
        <taxon>Taphrinomycotina</taxon>
        <taxon>Taphrinomycotina incertae sedis</taxon>
        <taxon>Saitoella</taxon>
    </lineage>
</organism>
<dbReference type="SUPFAM" id="SSF52540">
    <property type="entry name" value="P-loop containing nucleoside triphosphate hydrolases"/>
    <property type="match status" value="1"/>
</dbReference>
<evidence type="ECO:0000256" key="4">
    <source>
        <dbReference type="ARBA" id="ARBA00022679"/>
    </source>
</evidence>
<comment type="similarity">
    <text evidence="1">Belongs to the guanylate kinase family.</text>
</comment>
<gene>
    <name evidence="10" type="ORF">G7K_3238-t1</name>
</gene>
<evidence type="ECO:0000256" key="6">
    <source>
        <dbReference type="ARBA" id="ARBA00022777"/>
    </source>
</evidence>
<evidence type="ECO:0000256" key="7">
    <source>
        <dbReference type="ARBA" id="ARBA00022840"/>
    </source>
</evidence>
<keyword evidence="11" id="KW-1185">Reference proteome</keyword>
<dbReference type="GO" id="GO:0004385">
    <property type="term" value="F:GMP kinase activity"/>
    <property type="evidence" value="ECO:0007669"/>
    <property type="project" value="UniProtKB-EC"/>
</dbReference>
<feature type="domain" description="Guanylate kinase-like" evidence="9">
    <location>
        <begin position="33"/>
        <end position="216"/>
    </location>
</feature>
<dbReference type="InterPro" id="IPR008145">
    <property type="entry name" value="GK/Ca_channel_bsu"/>
</dbReference>
<evidence type="ECO:0000259" key="9">
    <source>
        <dbReference type="PROSITE" id="PS50052"/>
    </source>
</evidence>
<dbReference type="FunFam" id="3.30.63.10:FF:000002">
    <property type="entry name" value="Guanylate kinase 1"/>
    <property type="match status" value="1"/>
</dbReference>
<evidence type="ECO:0000256" key="5">
    <source>
        <dbReference type="ARBA" id="ARBA00022741"/>
    </source>
</evidence>
<keyword evidence="7" id="KW-0067">ATP-binding</keyword>
<reference evidence="10 11" key="3">
    <citation type="journal article" date="2015" name="Genome Announc.">
        <title>Draft Genome Sequence of the Archiascomycetous Yeast Saitoella complicata.</title>
        <authorList>
            <person name="Yamauchi K."/>
            <person name="Kondo S."/>
            <person name="Hamamoto M."/>
            <person name="Takahashi Y."/>
            <person name="Ogura Y."/>
            <person name="Hayashi T."/>
            <person name="Nishida H."/>
        </authorList>
    </citation>
    <scope>NUCLEOTIDE SEQUENCE [LARGE SCALE GENOMIC DNA]</scope>
    <source>
        <strain evidence="10 11">NRRL Y-17804</strain>
    </source>
</reference>
<reference evidence="10 11" key="2">
    <citation type="journal article" date="2014" name="J. Gen. Appl. Microbiol.">
        <title>The early diverging ascomycetous budding yeast Saitoella complicata has three histone deacetylases belonging to the Clr6, Hos2, and Rpd3 lineages.</title>
        <authorList>
            <person name="Nishida H."/>
            <person name="Matsumoto T."/>
            <person name="Kondo S."/>
            <person name="Hamamoto M."/>
            <person name="Yoshikawa H."/>
        </authorList>
    </citation>
    <scope>NUCLEOTIDE SEQUENCE [LARGE SCALE GENOMIC DNA]</scope>
    <source>
        <strain evidence="10 11">NRRL Y-17804</strain>
    </source>
</reference>
<reference evidence="10 11" key="1">
    <citation type="journal article" date="2011" name="J. Gen. Appl. Microbiol.">
        <title>Draft genome sequencing of the enigmatic yeast Saitoella complicata.</title>
        <authorList>
            <person name="Nishida H."/>
            <person name="Hamamoto M."/>
            <person name="Sugiyama J."/>
        </authorList>
    </citation>
    <scope>NUCLEOTIDE SEQUENCE [LARGE SCALE GENOMIC DNA]</scope>
    <source>
        <strain evidence="10 11">NRRL Y-17804</strain>
    </source>
</reference>
<protein>
    <recommendedName>
        <fullName evidence="3">Guanylate kinase</fullName>
        <ecNumber evidence="2">2.7.4.8</ecNumber>
    </recommendedName>
    <alternativeName>
        <fullName evidence="8">GMP kinase</fullName>
    </alternativeName>
</protein>
<dbReference type="InterPro" id="IPR027417">
    <property type="entry name" value="P-loop_NTPase"/>
</dbReference>
<dbReference type="Gene3D" id="3.30.63.10">
    <property type="entry name" value="Guanylate Kinase phosphate binding domain"/>
    <property type="match status" value="1"/>
</dbReference>
<evidence type="ECO:0000256" key="1">
    <source>
        <dbReference type="ARBA" id="ARBA00005790"/>
    </source>
</evidence>
<keyword evidence="6" id="KW-0418">Kinase</keyword>
<dbReference type="GO" id="GO:0005524">
    <property type="term" value="F:ATP binding"/>
    <property type="evidence" value="ECO:0007669"/>
    <property type="project" value="UniProtKB-KW"/>
</dbReference>
<dbReference type="EC" id="2.7.4.8" evidence="2"/>
<dbReference type="PANTHER" id="PTHR23117">
    <property type="entry name" value="GUANYLATE KINASE-RELATED"/>
    <property type="match status" value="1"/>
</dbReference>
<evidence type="ECO:0000256" key="2">
    <source>
        <dbReference type="ARBA" id="ARBA00012961"/>
    </source>
</evidence>
<evidence type="ECO:0000313" key="10">
    <source>
        <dbReference type="EMBL" id="GAO49079.1"/>
    </source>
</evidence>
<dbReference type="PANTHER" id="PTHR23117:SF13">
    <property type="entry name" value="GUANYLATE KINASE"/>
    <property type="match status" value="1"/>
</dbReference>
<dbReference type="PROSITE" id="PS50052">
    <property type="entry name" value="GUANYLATE_KINASE_2"/>
    <property type="match status" value="1"/>
</dbReference>
<dbReference type="InterPro" id="IPR008144">
    <property type="entry name" value="Guanylate_kin-like_dom"/>
</dbReference>
<evidence type="ECO:0000256" key="3">
    <source>
        <dbReference type="ARBA" id="ARBA00016296"/>
    </source>
</evidence>
<dbReference type="FunFam" id="3.40.50.300:FF:000776">
    <property type="entry name" value="Guanylate kinase 2"/>
    <property type="match status" value="1"/>
</dbReference>
<dbReference type="InterPro" id="IPR017665">
    <property type="entry name" value="Guanylate_kinase"/>
</dbReference>
<name>A0A0E9NGW0_SAICN</name>
<dbReference type="CDD" id="cd00071">
    <property type="entry name" value="GMPK"/>
    <property type="match status" value="1"/>
</dbReference>
<dbReference type="Pfam" id="PF00625">
    <property type="entry name" value="Guanylate_kin"/>
    <property type="match status" value="1"/>
</dbReference>
<evidence type="ECO:0000313" key="11">
    <source>
        <dbReference type="Proteomes" id="UP000033140"/>
    </source>
</evidence>
<proteinExistence type="inferred from homology"/>
<dbReference type="EMBL" id="BACD03000019">
    <property type="protein sequence ID" value="GAO49079.1"/>
    <property type="molecule type" value="Genomic_DNA"/>
</dbReference>
<dbReference type="NCBIfam" id="TIGR03263">
    <property type="entry name" value="guanyl_kin"/>
    <property type="match status" value="1"/>
</dbReference>
<dbReference type="AlphaFoldDB" id="A0A0E9NGW0"/>
<comment type="caution">
    <text evidence="10">The sequence shown here is derived from an EMBL/GenBank/DDBJ whole genome shotgun (WGS) entry which is preliminary data.</text>
</comment>
<dbReference type="Gene3D" id="3.40.50.300">
    <property type="entry name" value="P-loop containing nucleotide triphosphate hydrolases"/>
    <property type="match status" value="1"/>
</dbReference>
<accession>A0A0E9NGW0</accession>
<keyword evidence="5" id="KW-0547">Nucleotide-binding</keyword>
<dbReference type="Proteomes" id="UP000033140">
    <property type="component" value="Unassembled WGS sequence"/>
</dbReference>
<keyword evidence="4" id="KW-0808">Transferase</keyword>
<evidence type="ECO:0000256" key="8">
    <source>
        <dbReference type="ARBA" id="ARBA00030128"/>
    </source>
</evidence>
<dbReference type="SMART" id="SM00072">
    <property type="entry name" value="GuKc"/>
    <property type="match status" value="1"/>
</dbReference>
<sequence length="218" mass="23952">MRLFSTTPLSCRSRLIPSLLQTSISTRMSSTASRPIVISGPSGTGKSTILKRLMAAHPTKFGFSISHTTRAPRAGETRDVDYHYVSRTEFQTLIDENGFIEHAEFSGNCYGTSVASVAAVAEKSGKTCILDIDMQGVKSVKATDLNARFLFIAPPSLEELERRLRGRGTESEESVQKRLEAAKGEMEYAKEPGAHDKVVINDDLEKAYKEVEEFCLAA</sequence>
<dbReference type="GO" id="GO:0005829">
    <property type="term" value="C:cytosol"/>
    <property type="evidence" value="ECO:0007669"/>
    <property type="project" value="TreeGrafter"/>
</dbReference>
<dbReference type="STRING" id="698492.A0A0E9NGW0"/>
<dbReference type="OMA" id="EWAVVHG"/>